<evidence type="ECO:0000256" key="1">
    <source>
        <dbReference type="SAM" id="SignalP"/>
    </source>
</evidence>
<reference evidence="2" key="1">
    <citation type="submission" date="2009-12" db="EMBL/GenBank/DDBJ databases">
        <authorList>
            <person name="Weinstock G."/>
            <person name="Sodergren E."/>
            <person name="Clifton S."/>
            <person name="Fulton L."/>
            <person name="Fulton B."/>
            <person name="Courtney L."/>
            <person name="Fronick C."/>
            <person name="Harrison M."/>
            <person name="Strong C."/>
            <person name="Farmer C."/>
            <person name="Delahaunty K."/>
            <person name="Markovic C."/>
            <person name="Hall O."/>
            <person name="Minx P."/>
            <person name="Tomlinson C."/>
            <person name="Mitreva M."/>
            <person name="Nelson J."/>
            <person name="Hou S."/>
            <person name="Wollam A."/>
            <person name="Pepin K.H."/>
            <person name="Johnson M."/>
            <person name="Bhonagiri V."/>
            <person name="Nash W.E."/>
            <person name="Warren W."/>
            <person name="Chinwalla A."/>
            <person name="Mardis E.R."/>
            <person name="Wilson R.K."/>
        </authorList>
    </citation>
    <scope>NUCLEOTIDE SEQUENCE [LARGE SCALE GENOMIC DNA]</scope>
    <source>
        <strain evidence="2">DSM 15176</strain>
    </source>
</reference>
<comment type="caution">
    <text evidence="2">The sequence shown here is derived from an EMBL/GenBank/DDBJ whole genome shotgun (WGS) entry which is preliminary data.</text>
</comment>
<keyword evidence="3" id="KW-1185">Reference proteome</keyword>
<gene>
    <name evidence="2" type="ORF">SUBVAR_06949</name>
</gene>
<dbReference type="AlphaFoldDB" id="D1PRC0"/>
<sequence>MKGTGWAALLLGAVLLTGCSGQSTQTTAAGTHANAETTAREVLTELYSAGAQDSADFEEALARSATGESALDDYLIGRVGDKLSDEGMNAVLDNRVLSRVFNAWPSTEVAAQDIDLDEQDGTGDTNRRYAYTVTAGPEGEDPQQFTGVIALSLTDGVWQVTGIE</sequence>
<accession>D1PRC0</accession>
<proteinExistence type="predicted"/>
<keyword evidence="1" id="KW-0732">Signal</keyword>
<name>D1PRC0_9FIRM</name>
<feature type="signal peptide" evidence="1">
    <location>
        <begin position="1"/>
        <end position="28"/>
    </location>
</feature>
<dbReference type="EMBL" id="ACBY02000057">
    <property type="protein sequence ID" value="EFB74763.1"/>
    <property type="molecule type" value="Genomic_DNA"/>
</dbReference>
<organism evidence="2 3">
    <name type="scientific">Subdoligranulum variabile DSM 15176</name>
    <dbReference type="NCBI Taxonomy" id="411471"/>
    <lineage>
        <taxon>Bacteria</taxon>
        <taxon>Bacillati</taxon>
        <taxon>Bacillota</taxon>
        <taxon>Clostridia</taxon>
        <taxon>Eubacteriales</taxon>
        <taxon>Oscillospiraceae</taxon>
        <taxon>Subdoligranulum</taxon>
    </lineage>
</organism>
<dbReference type="Proteomes" id="UP000003438">
    <property type="component" value="Unassembled WGS sequence"/>
</dbReference>
<protein>
    <recommendedName>
        <fullName evidence="4">DUF4878 domain-containing protein</fullName>
    </recommendedName>
</protein>
<evidence type="ECO:0008006" key="4">
    <source>
        <dbReference type="Google" id="ProtNLM"/>
    </source>
</evidence>
<dbReference type="RefSeq" id="WP_007048298.1">
    <property type="nucleotide sequence ID" value="NZ_GG704771.1"/>
</dbReference>
<feature type="chain" id="PRO_5003024843" description="DUF4878 domain-containing protein" evidence="1">
    <location>
        <begin position="29"/>
        <end position="164"/>
    </location>
</feature>
<evidence type="ECO:0000313" key="3">
    <source>
        <dbReference type="Proteomes" id="UP000003438"/>
    </source>
</evidence>
<dbReference type="HOGENOM" id="CLU_1618147_0_0_9"/>
<dbReference type="PROSITE" id="PS51257">
    <property type="entry name" value="PROKAR_LIPOPROTEIN"/>
    <property type="match status" value="1"/>
</dbReference>
<evidence type="ECO:0000313" key="2">
    <source>
        <dbReference type="EMBL" id="EFB74763.1"/>
    </source>
</evidence>